<organism evidence="1 2">
    <name type="scientific">Streptomyces xinghaiensis</name>
    <dbReference type="NCBI Taxonomy" id="1038928"/>
    <lineage>
        <taxon>Bacteria</taxon>
        <taxon>Bacillati</taxon>
        <taxon>Actinomycetota</taxon>
        <taxon>Actinomycetes</taxon>
        <taxon>Kitasatosporales</taxon>
        <taxon>Streptomycetaceae</taxon>
        <taxon>Streptomyces</taxon>
    </lineage>
</organism>
<gene>
    <name evidence="1" type="ORF">SFRA_017940</name>
</gene>
<evidence type="ECO:0000313" key="2">
    <source>
        <dbReference type="Proteomes" id="UP000028058"/>
    </source>
</evidence>
<reference evidence="1 2" key="1">
    <citation type="journal article" date="2014" name="Genome Announc.">
        <title>Draft Genome Sequence of Streptomyces fradiae ATCC 19609, a Strain Highly Sensitive to Antibiotics.</title>
        <authorList>
            <person name="Bekker O.B."/>
            <person name="Klimina K.M."/>
            <person name="Vatlin A.A."/>
            <person name="Zakharevich N.V."/>
            <person name="Kasianov A.S."/>
            <person name="Danilenko V.N."/>
        </authorList>
    </citation>
    <scope>NUCLEOTIDE SEQUENCE [LARGE SCALE GENOMIC DNA]</scope>
    <source>
        <strain evidence="1 2">ATCC 19609</strain>
    </source>
</reference>
<sequence>MAEAWTTKEQLAAAMDHFMRQLPGWRRPAAHGLGLITPSGTEFPVVNAGEHYLPAAVLSTVCEHRVGTRTYPVTVDQLDEAIGLLAPAEACPHYDHPDLAAWRHLRHRLPDTVDYDAPASLVAVFVDRLDDPPADAHDARFRHLLARRVG</sequence>
<evidence type="ECO:0000313" key="1">
    <source>
        <dbReference type="EMBL" id="RKM94373.1"/>
    </source>
</evidence>
<accession>A0A3M8F186</accession>
<keyword evidence="2" id="KW-1185">Reference proteome</keyword>
<comment type="caution">
    <text evidence="1">The sequence shown here is derived from an EMBL/GenBank/DDBJ whole genome shotgun (WGS) entry which is preliminary data.</text>
</comment>
<dbReference type="RefSeq" id="WP_043466696.1">
    <property type="nucleotide sequence ID" value="NZ_CP134822.1"/>
</dbReference>
<dbReference type="EMBL" id="JNAD02000008">
    <property type="protein sequence ID" value="RKM94373.1"/>
    <property type="molecule type" value="Genomic_DNA"/>
</dbReference>
<proteinExistence type="predicted"/>
<dbReference type="AlphaFoldDB" id="A0A3M8F186"/>
<name>A0A3M8F186_9ACTN</name>
<dbReference type="OrthoDB" id="4729272at2"/>
<dbReference type="Proteomes" id="UP000028058">
    <property type="component" value="Unassembled WGS sequence"/>
</dbReference>
<protein>
    <submittedName>
        <fullName evidence="1">Uncharacterized protein</fullName>
    </submittedName>
</protein>